<dbReference type="STRING" id="526218.Sterm_1451"/>
<evidence type="ECO:0000313" key="2">
    <source>
        <dbReference type="Proteomes" id="UP000000845"/>
    </source>
</evidence>
<accession>D1AHS9</accession>
<dbReference type="Proteomes" id="UP000000845">
    <property type="component" value="Chromosome"/>
</dbReference>
<gene>
    <name evidence="1" type="ordered locus">Sterm_1451</name>
</gene>
<dbReference type="HOGENOM" id="CLU_174721_0_0_0"/>
<evidence type="ECO:0000313" key="1">
    <source>
        <dbReference type="EMBL" id="ACZ08313.1"/>
    </source>
</evidence>
<protein>
    <submittedName>
        <fullName evidence="1">Uncharacterized protein</fullName>
    </submittedName>
</protein>
<proteinExistence type="predicted"/>
<name>D1AHS9_SEBTE</name>
<dbReference type="RefSeq" id="WP_012860909.1">
    <property type="nucleotide sequence ID" value="NC_013517.1"/>
</dbReference>
<dbReference type="EMBL" id="CP001739">
    <property type="protein sequence ID" value="ACZ08313.1"/>
    <property type="molecule type" value="Genomic_DNA"/>
</dbReference>
<reference evidence="2" key="1">
    <citation type="submission" date="2009-09" db="EMBL/GenBank/DDBJ databases">
        <title>The complete chromosome of Sebaldella termitidis ATCC 33386.</title>
        <authorList>
            <consortium name="US DOE Joint Genome Institute (JGI-PGF)"/>
            <person name="Lucas S."/>
            <person name="Copeland A."/>
            <person name="Lapidus A."/>
            <person name="Glavina del Rio T."/>
            <person name="Dalin E."/>
            <person name="Tice H."/>
            <person name="Bruce D."/>
            <person name="Goodwin L."/>
            <person name="Pitluck S."/>
            <person name="Kyrpides N."/>
            <person name="Mavromatis K."/>
            <person name="Ivanova N."/>
            <person name="Mikhailova N."/>
            <person name="Sims D."/>
            <person name="Meincke L."/>
            <person name="Brettin T."/>
            <person name="Detter J.C."/>
            <person name="Han C."/>
            <person name="Larimer F."/>
            <person name="Land M."/>
            <person name="Hauser L."/>
            <person name="Markowitz V."/>
            <person name="Cheng J.F."/>
            <person name="Hugenholtz P."/>
            <person name="Woyke T."/>
            <person name="Wu D."/>
            <person name="Eisen J.A."/>
        </authorList>
    </citation>
    <scope>NUCLEOTIDE SEQUENCE [LARGE SCALE GENOMIC DNA]</scope>
    <source>
        <strain evidence="2">ATCC 33386 / NCTC 11300</strain>
    </source>
</reference>
<sequence>MTEMAMKIFIVGKINEWIRKRILEEEIISRGKAGIEKLQNVLDKHVWENIEKFIKAAKAKDNKLIPNFIENFTEDVFEKVFTEIKGMLDLNELLESILKEEKKAIKI</sequence>
<dbReference type="KEGG" id="str:Sterm_1451"/>
<dbReference type="AlphaFoldDB" id="D1AHS9"/>
<keyword evidence="2" id="KW-1185">Reference proteome</keyword>
<dbReference type="eggNOG" id="ENOG502ZXFT">
    <property type="taxonomic scope" value="Bacteria"/>
</dbReference>
<reference evidence="1 2" key="2">
    <citation type="journal article" date="2010" name="Stand. Genomic Sci.">
        <title>Complete genome sequence of Sebaldella termitidis type strain (NCTC 11300).</title>
        <authorList>
            <person name="Harmon-Smith M."/>
            <person name="Celia L."/>
            <person name="Chertkov O."/>
            <person name="Lapidus A."/>
            <person name="Copeland A."/>
            <person name="Glavina Del Rio T."/>
            <person name="Nolan M."/>
            <person name="Lucas S."/>
            <person name="Tice H."/>
            <person name="Cheng J.F."/>
            <person name="Han C."/>
            <person name="Detter J.C."/>
            <person name="Bruce D."/>
            <person name="Goodwin L."/>
            <person name="Pitluck S."/>
            <person name="Pati A."/>
            <person name="Liolios K."/>
            <person name="Ivanova N."/>
            <person name="Mavromatis K."/>
            <person name="Mikhailova N."/>
            <person name="Chen A."/>
            <person name="Palaniappan K."/>
            <person name="Land M."/>
            <person name="Hauser L."/>
            <person name="Chang Y.J."/>
            <person name="Jeffries C.D."/>
            <person name="Brettin T."/>
            <person name="Goker M."/>
            <person name="Beck B."/>
            <person name="Bristow J."/>
            <person name="Eisen J.A."/>
            <person name="Markowitz V."/>
            <person name="Hugenholtz P."/>
            <person name="Kyrpides N.C."/>
            <person name="Klenk H.P."/>
            <person name="Chen F."/>
        </authorList>
    </citation>
    <scope>NUCLEOTIDE SEQUENCE [LARGE SCALE GENOMIC DNA]</scope>
    <source>
        <strain evidence="2">ATCC 33386 / NCTC 11300</strain>
    </source>
</reference>
<organism evidence="1 2">
    <name type="scientific">Sebaldella termitidis (strain ATCC 33386 / NCTC 11300)</name>
    <dbReference type="NCBI Taxonomy" id="526218"/>
    <lineage>
        <taxon>Bacteria</taxon>
        <taxon>Fusobacteriati</taxon>
        <taxon>Fusobacteriota</taxon>
        <taxon>Fusobacteriia</taxon>
        <taxon>Fusobacteriales</taxon>
        <taxon>Leptotrichiaceae</taxon>
        <taxon>Sebaldella</taxon>
    </lineage>
</organism>